<sequence length="315" mass="34225">MRVLSGTSKAGAAAANQATLAQIRMFDASVADWSLELMSLEAAGTSSFAAQWGYGYQAWGYTDPYTVPWAWPVAEKSKKEKKDKKEKDRSSRRGSVLKHPLKKSRRHKKGSAEGEKLDKLKSASGRPKSAAKRKRDASSSSYEYTDLDEAAAGSEAAGVDVHSEQLARLQALLSDLPASPQAESDEEDGGAKDLAKEPALENSRQRRPADTAPSSSLLPETSSPSTEVPRREGREAALHEWLEGLDAGKGGLLQYFDVIRAEFDSDLRQLRAVRLIEPRSAGVVGSIDQSFWQVCGVKTMGHRMLLARGINLLPG</sequence>
<proteinExistence type="predicted"/>
<feature type="region of interest" description="Disordered" evidence="1">
    <location>
        <begin position="76"/>
        <end position="142"/>
    </location>
</feature>
<keyword evidence="3" id="KW-1185">Reference proteome</keyword>
<evidence type="ECO:0000313" key="2">
    <source>
        <dbReference type="EMBL" id="CAE8623345.1"/>
    </source>
</evidence>
<feature type="region of interest" description="Disordered" evidence="1">
    <location>
        <begin position="178"/>
        <end position="233"/>
    </location>
</feature>
<feature type="compositionally biased region" description="Low complexity" evidence="1">
    <location>
        <begin position="214"/>
        <end position="227"/>
    </location>
</feature>
<evidence type="ECO:0000313" key="3">
    <source>
        <dbReference type="Proteomes" id="UP000654075"/>
    </source>
</evidence>
<protein>
    <submittedName>
        <fullName evidence="2">Uncharacterized protein</fullName>
    </submittedName>
</protein>
<comment type="caution">
    <text evidence="2">The sequence shown here is derived from an EMBL/GenBank/DDBJ whole genome shotgun (WGS) entry which is preliminary data.</text>
</comment>
<accession>A0A813GKZ3</accession>
<feature type="compositionally biased region" description="Basic and acidic residues" evidence="1">
    <location>
        <begin position="110"/>
        <end position="121"/>
    </location>
</feature>
<feature type="compositionally biased region" description="Basic and acidic residues" evidence="1">
    <location>
        <begin position="189"/>
        <end position="209"/>
    </location>
</feature>
<gene>
    <name evidence="2" type="ORF">PGLA1383_LOCUS40621</name>
</gene>
<dbReference type="AlphaFoldDB" id="A0A813GKZ3"/>
<reference evidence="2" key="1">
    <citation type="submission" date="2021-02" db="EMBL/GenBank/DDBJ databases">
        <authorList>
            <person name="Dougan E. K."/>
            <person name="Rhodes N."/>
            <person name="Thang M."/>
            <person name="Chan C."/>
        </authorList>
    </citation>
    <scope>NUCLEOTIDE SEQUENCE</scope>
</reference>
<feature type="compositionally biased region" description="Basic and acidic residues" evidence="1">
    <location>
        <begin position="76"/>
        <end position="91"/>
    </location>
</feature>
<name>A0A813GKZ3_POLGL</name>
<feature type="compositionally biased region" description="Basic residues" evidence="1">
    <location>
        <begin position="92"/>
        <end position="109"/>
    </location>
</feature>
<dbReference type="Proteomes" id="UP000654075">
    <property type="component" value="Unassembled WGS sequence"/>
</dbReference>
<dbReference type="EMBL" id="CAJNNV010028151">
    <property type="protein sequence ID" value="CAE8623345.1"/>
    <property type="molecule type" value="Genomic_DNA"/>
</dbReference>
<evidence type="ECO:0000256" key="1">
    <source>
        <dbReference type="SAM" id="MobiDB-lite"/>
    </source>
</evidence>
<organism evidence="2 3">
    <name type="scientific">Polarella glacialis</name>
    <name type="common">Dinoflagellate</name>
    <dbReference type="NCBI Taxonomy" id="89957"/>
    <lineage>
        <taxon>Eukaryota</taxon>
        <taxon>Sar</taxon>
        <taxon>Alveolata</taxon>
        <taxon>Dinophyceae</taxon>
        <taxon>Suessiales</taxon>
        <taxon>Suessiaceae</taxon>
        <taxon>Polarella</taxon>
    </lineage>
</organism>